<keyword evidence="3" id="KW-0808">Transferase</keyword>
<sequence length="432" mass="50389">MTIYSLTMKKTTVERSPISATKLPNSPIQFRDIVSYFILFGLGLGIGITLSFFYFKDGSMDFQLNQLSVFRDSVPPLSTTLPAVPSNIHITSRMQDAVVQPASPVAKHHTPSPPIKKMKRKRRYCVKELFESPGTRHNMTDEELFWRASFVPKIPEFPDRRIQKVAFMFLTRGRVLLAPLWEKFFRGHEGLYSIYVHSDPSFVELMPKSSVFHGRWIPSKIARWGEMNMVEAERRLLANALLDVTNERFVLLSESCIPLFNFSTVYDYLIRSNKSFVESYDLPSPVGRGRYNNNMAPLIYLEQWRKGSQWFQIDRFLAVEVITDKTYFPIFWLYCKNECYGDEHYLPTFVDMKFPDRIAYKTLTYVDWSKGGPHPNRFRGEDVTEEFLNNVRSSTQCYYNGRIVDVCYLFARKFSPSTLNKLLRLSSLVMHF</sequence>
<keyword evidence="2" id="KW-0328">Glycosyltransferase</keyword>
<evidence type="ECO:0000256" key="2">
    <source>
        <dbReference type="ARBA" id="ARBA00022676"/>
    </source>
</evidence>
<evidence type="ECO:0000313" key="8">
    <source>
        <dbReference type="Proteomes" id="UP000436088"/>
    </source>
</evidence>
<evidence type="ECO:0000256" key="5">
    <source>
        <dbReference type="ARBA" id="ARBA00023180"/>
    </source>
</evidence>
<dbReference type="PANTHER" id="PTHR31042">
    <property type="entry name" value="CORE-2/I-BRANCHING BETA-1,6-N-ACETYLGLUCOSAMINYLTRANSFERASE FAMILY PROTEIN-RELATED"/>
    <property type="match status" value="1"/>
</dbReference>
<dbReference type="InterPro" id="IPR003406">
    <property type="entry name" value="Glyco_trans_14"/>
</dbReference>
<evidence type="ECO:0000256" key="3">
    <source>
        <dbReference type="ARBA" id="ARBA00022679"/>
    </source>
</evidence>
<name>A0A6A3APP4_HIBSY</name>
<gene>
    <name evidence="7" type="ORF">F3Y22_tig00110429pilonHSYRG00715</name>
</gene>
<dbReference type="Pfam" id="PF02485">
    <property type="entry name" value="Branch"/>
    <property type="match status" value="1"/>
</dbReference>
<keyword evidence="6" id="KW-1133">Transmembrane helix</keyword>
<organism evidence="7 8">
    <name type="scientific">Hibiscus syriacus</name>
    <name type="common">Rose of Sharon</name>
    <dbReference type="NCBI Taxonomy" id="106335"/>
    <lineage>
        <taxon>Eukaryota</taxon>
        <taxon>Viridiplantae</taxon>
        <taxon>Streptophyta</taxon>
        <taxon>Embryophyta</taxon>
        <taxon>Tracheophyta</taxon>
        <taxon>Spermatophyta</taxon>
        <taxon>Magnoliopsida</taxon>
        <taxon>eudicotyledons</taxon>
        <taxon>Gunneridae</taxon>
        <taxon>Pentapetalae</taxon>
        <taxon>rosids</taxon>
        <taxon>malvids</taxon>
        <taxon>Malvales</taxon>
        <taxon>Malvaceae</taxon>
        <taxon>Malvoideae</taxon>
        <taxon>Hibiscus</taxon>
    </lineage>
</organism>
<feature type="transmembrane region" description="Helical" evidence="6">
    <location>
        <begin position="33"/>
        <end position="55"/>
    </location>
</feature>
<comment type="caution">
    <text evidence="7">The sequence shown here is derived from an EMBL/GenBank/DDBJ whole genome shotgun (WGS) entry which is preliminary data.</text>
</comment>
<keyword evidence="6" id="KW-0812">Transmembrane</keyword>
<evidence type="ECO:0000256" key="6">
    <source>
        <dbReference type="SAM" id="Phobius"/>
    </source>
</evidence>
<dbReference type="GO" id="GO:0016757">
    <property type="term" value="F:glycosyltransferase activity"/>
    <property type="evidence" value="ECO:0007669"/>
    <property type="project" value="UniProtKB-KW"/>
</dbReference>
<accession>A0A6A3APP4</accession>
<proteinExistence type="predicted"/>
<keyword evidence="8" id="KW-1185">Reference proteome</keyword>
<evidence type="ECO:0000256" key="1">
    <source>
        <dbReference type="ARBA" id="ARBA00004606"/>
    </source>
</evidence>
<evidence type="ECO:0000313" key="7">
    <source>
        <dbReference type="EMBL" id="KAE8705327.1"/>
    </source>
</evidence>
<keyword evidence="5" id="KW-0325">Glycoprotein</keyword>
<protein>
    <submittedName>
        <fullName evidence="7">Uncharacterized protein</fullName>
    </submittedName>
</protein>
<dbReference type="PANTHER" id="PTHR31042:SF135">
    <property type="entry name" value="BETA-1,6-N-ACETYLGLUCOSAMINYLTRANSFERASE FAMILY PROTEIN, PUTATIVE-RELATED"/>
    <property type="match status" value="1"/>
</dbReference>
<dbReference type="InterPro" id="IPR044174">
    <property type="entry name" value="BC10-like"/>
</dbReference>
<dbReference type="AlphaFoldDB" id="A0A6A3APP4"/>
<dbReference type="Proteomes" id="UP000436088">
    <property type="component" value="Unassembled WGS sequence"/>
</dbReference>
<dbReference type="GO" id="GO:0016020">
    <property type="term" value="C:membrane"/>
    <property type="evidence" value="ECO:0007669"/>
    <property type="project" value="UniProtKB-SubCell"/>
</dbReference>
<reference evidence="7" key="1">
    <citation type="submission" date="2019-09" db="EMBL/GenBank/DDBJ databases">
        <title>Draft genome information of white flower Hibiscus syriacus.</title>
        <authorList>
            <person name="Kim Y.-M."/>
        </authorList>
    </citation>
    <scope>NUCLEOTIDE SEQUENCE [LARGE SCALE GENOMIC DNA]</scope>
    <source>
        <strain evidence="7">YM2019G1</strain>
    </source>
</reference>
<keyword evidence="4 6" id="KW-0472">Membrane</keyword>
<evidence type="ECO:0000256" key="4">
    <source>
        <dbReference type="ARBA" id="ARBA00023136"/>
    </source>
</evidence>
<comment type="subcellular location">
    <subcellularLocation>
        <location evidence="1">Membrane</location>
        <topology evidence="1">Single-pass type II membrane protein</topology>
    </subcellularLocation>
</comment>
<dbReference type="OrthoDB" id="191334at2759"/>
<dbReference type="EMBL" id="VEPZ02000982">
    <property type="protein sequence ID" value="KAE8705327.1"/>
    <property type="molecule type" value="Genomic_DNA"/>
</dbReference>